<dbReference type="PANTHER" id="PTHR44757">
    <property type="entry name" value="DIGUANYLATE CYCLASE DGCP"/>
    <property type="match status" value="1"/>
</dbReference>
<dbReference type="PROSITE" id="PS50113">
    <property type="entry name" value="PAC"/>
    <property type="match status" value="1"/>
</dbReference>
<dbReference type="Pfam" id="PF00990">
    <property type="entry name" value="GGDEF"/>
    <property type="match status" value="1"/>
</dbReference>
<dbReference type="InterPro" id="IPR000014">
    <property type="entry name" value="PAS"/>
</dbReference>
<dbReference type="FunFam" id="3.30.70.270:FF:000001">
    <property type="entry name" value="Diguanylate cyclase domain protein"/>
    <property type="match status" value="1"/>
</dbReference>
<dbReference type="EMBL" id="LUUK01000230">
    <property type="protein sequence ID" value="OAI11554.1"/>
    <property type="molecule type" value="Genomic_DNA"/>
</dbReference>
<dbReference type="SMART" id="SM00052">
    <property type="entry name" value="EAL"/>
    <property type="match status" value="1"/>
</dbReference>
<feature type="domain" description="EAL" evidence="4">
    <location>
        <begin position="548"/>
        <end position="803"/>
    </location>
</feature>
<accession>A0A177N1M1</accession>
<dbReference type="RefSeq" id="WP_064031701.1">
    <property type="nucleotide sequence ID" value="NZ_LUUK01000230.1"/>
</dbReference>
<evidence type="ECO:0000259" key="2">
    <source>
        <dbReference type="PROSITE" id="PS50112"/>
    </source>
</evidence>
<dbReference type="OrthoDB" id="5571542at2"/>
<dbReference type="InterPro" id="IPR000700">
    <property type="entry name" value="PAS-assoc_C"/>
</dbReference>
<dbReference type="InterPro" id="IPR001633">
    <property type="entry name" value="EAL_dom"/>
</dbReference>
<dbReference type="Proteomes" id="UP000077628">
    <property type="component" value="Unassembled WGS sequence"/>
</dbReference>
<dbReference type="AlphaFoldDB" id="A0A177N1M1"/>
<dbReference type="SMART" id="SM00267">
    <property type="entry name" value="GGDEF"/>
    <property type="match status" value="1"/>
</dbReference>
<dbReference type="Pfam" id="PF13426">
    <property type="entry name" value="PAS_9"/>
    <property type="match status" value="2"/>
</dbReference>
<dbReference type="NCBIfam" id="TIGR00254">
    <property type="entry name" value="GGDEF"/>
    <property type="match status" value="1"/>
</dbReference>
<keyword evidence="7" id="KW-1185">Reference proteome</keyword>
<feature type="domain" description="PAC" evidence="3">
    <location>
        <begin position="322"/>
        <end position="374"/>
    </location>
</feature>
<dbReference type="SUPFAM" id="SSF55073">
    <property type="entry name" value="Nucleotide cyclase"/>
    <property type="match status" value="1"/>
</dbReference>
<evidence type="ECO:0000259" key="4">
    <source>
        <dbReference type="PROSITE" id="PS50883"/>
    </source>
</evidence>
<dbReference type="STRING" id="702114.A1355_15750"/>
<dbReference type="InterPro" id="IPR043128">
    <property type="entry name" value="Rev_trsase/Diguanyl_cyclase"/>
</dbReference>
<evidence type="ECO:0000256" key="1">
    <source>
        <dbReference type="ARBA" id="ARBA00001946"/>
    </source>
</evidence>
<dbReference type="Pfam" id="PF00563">
    <property type="entry name" value="EAL"/>
    <property type="match status" value="1"/>
</dbReference>
<proteinExistence type="predicted"/>
<evidence type="ECO:0000259" key="3">
    <source>
        <dbReference type="PROSITE" id="PS50113"/>
    </source>
</evidence>
<dbReference type="CDD" id="cd00130">
    <property type="entry name" value="PAS"/>
    <property type="match status" value="2"/>
</dbReference>
<dbReference type="InterPro" id="IPR013656">
    <property type="entry name" value="PAS_4"/>
</dbReference>
<name>A0A177N1M1_9GAMM</name>
<dbReference type="SUPFAM" id="SSF141868">
    <property type="entry name" value="EAL domain-like"/>
    <property type="match status" value="1"/>
</dbReference>
<comment type="cofactor">
    <cofactor evidence="1">
        <name>Mg(2+)</name>
        <dbReference type="ChEBI" id="CHEBI:18420"/>
    </cofactor>
</comment>
<feature type="domain" description="PAS" evidence="2">
    <location>
        <begin position="11"/>
        <end position="45"/>
    </location>
</feature>
<feature type="domain" description="GGDEF" evidence="5">
    <location>
        <begin position="406"/>
        <end position="539"/>
    </location>
</feature>
<dbReference type="SMART" id="SM00091">
    <property type="entry name" value="PAS"/>
    <property type="match status" value="3"/>
</dbReference>
<gene>
    <name evidence="6" type="ORF">A1355_15750</name>
</gene>
<feature type="domain" description="PAS" evidence="2">
    <location>
        <begin position="142"/>
        <end position="203"/>
    </location>
</feature>
<dbReference type="Pfam" id="PF08448">
    <property type="entry name" value="PAS_4"/>
    <property type="match status" value="1"/>
</dbReference>
<dbReference type="InterPro" id="IPR052155">
    <property type="entry name" value="Biofilm_reg_signaling"/>
</dbReference>
<dbReference type="PROSITE" id="PS50883">
    <property type="entry name" value="EAL"/>
    <property type="match status" value="1"/>
</dbReference>
<dbReference type="NCBIfam" id="TIGR00229">
    <property type="entry name" value="sensory_box"/>
    <property type="match status" value="2"/>
</dbReference>
<dbReference type="Gene3D" id="3.30.70.270">
    <property type="match status" value="1"/>
</dbReference>
<organism evidence="6 7">
    <name type="scientific">Methylomonas koyamae</name>
    <dbReference type="NCBI Taxonomy" id="702114"/>
    <lineage>
        <taxon>Bacteria</taxon>
        <taxon>Pseudomonadati</taxon>
        <taxon>Pseudomonadota</taxon>
        <taxon>Gammaproteobacteria</taxon>
        <taxon>Methylococcales</taxon>
        <taxon>Methylococcaceae</taxon>
        <taxon>Methylomonas</taxon>
    </lineage>
</organism>
<evidence type="ECO:0000259" key="5">
    <source>
        <dbReference type="PROSITE" id="PS50887"/>
    </source>
</evidence>
<dbReference type="InterPro" id="IPR029787">
    <property type="entry name" value="Nucleotide_cyclase"/>
</dbReference>
<comment type="caution">
    <text evidence="6">The sequence shown here is derived from an EMBL/GenBank/DDBJ whole genome shotgun (WGS) entry which is preliminary data.</text>
</comment>
<dbReference type="SUPFAM" id="SSF55785">
    <property type="entry name" value="PYP-like sensor domain (PAS domain)"/>
    <property type="match status" value="3"/>
</dbReference>
<dbReference type="CDD" id="cd01949">
    <property type="entry name" value="GGDEF"/>
    <property type="match status" value="1"/>
</dbReference>
<dbReference type="PROSITE" id="PS50112">
    <property type="entry name" value="PAS"/>
    <property type="match status" value="3"/>
</dbReference>
<dbReference type="InterPro" id="IPR035965">
    <property type="entry name" value="PAS-like_dom_sf"/>
</dbReference>
<dbReference type="CDD" id="cd01948">
    <property type="entry name" value="EAL"/>
    <property type="match status" value="1"/>
</dbReference>
<dbReference type="Gene3D" id="3.30.450.20">
    <property type="entry name" value="PAS domain"/>
    <property type="match status" value="3"/>
</dbReference>
<dbReference type="InterPro" id="IPR000160">
    <property type="entry name" value="GGDEF_dom"/>
</dbReference>
<evidence type="ECO:0000313" key="6">
    <source>
        <dbReference type="EMBL" id="OAI11554.1"/>
    </source>
</evidence>
<dbReference type="PANTHER" id="PTHR44757:SF2">
    <property type="entry name" value="BIOFILM ARCHITECTURE MAINTENANCE PROTEIN MBAA"/>
    <property type="match status" value="1"/>
</dbReference>
<reference evidence="7" key="1">
    <citation type="submission" date="2016-03" db="EMBL/GenBank/DDBJ databases">
        <authorList>
            <person name="Heylen K."/>
            <person name="De Vos P."/>
            <person name="Vekeman B."/>
        </authorList>
    </citation>
    <scope>NUCLEOTIDE SEQUENCE [LARGE SCALE GENOMIC DNA]</scope>
    <source>
        <strain evidence="7">R-45383</strain>
    </source>
</reference>
<dbReference type="PROSITE" id="PS50887">
    <property type="entry name" value="GGDEF"/>
    <property type="match status" value="1"/>
</dbReference>
<dbReference type="Gene3D" id="3.20.20.450">
    <property type="entry name" value="EAL domain"/>
    <property type="match status" value="1"/>
</dbReference>
<dbReference type="InterPro" id="IPR035919">
    <property type="entry name" value="EAL_sf"/>
</dbReference>
<dbReference type="GO" id="GO:0003824">
    <property type="term" value="F:catalytic activity"/>
    <property type="evidence" value="ECO:0007669"/>
    <property type="project" value="UniProtKB-ARBA"/>
</dbReference>
<evidence type="ECO:0000313" key="7">
    <source>
        <dbReference type="Proteomes" id="UP000077628"/>
    </source>
</evidence>
<protein>
    <submittedName>
        <fullName evidence="6">Diguanylate cyclase</fullName>
    </submittedName>
</protein>
<sequence>MAHTRSKLEHSLSLLKATLDATTDAILVVDAAGRVMQYNTEFARMWQIDRELLNADTQSAPLRRILNGTDLQDDAETRWFEVRRDPERHAYDELLLSDGRIIERHQMTEYRDGIAVGQIWHFRDITERKASETPLAQLSFGMDQMRDAAYLIDNDARIIYANRHACLELGYSREQLRGMRVEDIDPAHTDTIWRTHWQALKASGSLTLETLHQTKDGRLFPLEVVANFFEYANTGYNLAIARNISERKRIEEVLQQAALIYQNSSEAMLLADAEGRIIAVNPAFTQITGHCREEIEGQSIDLINTEDHRKAMWQSVRKSGFWQGEVWDRTQSGDRYAKWLTVNAIKDSAGQIFRLVALFADITEKKQAENLIWQQANIDPLTQLPNRRMFHDRLEQEIKKAGRDKTRLALFFIDLDLFKEVNDTLGHDMGDKLLQTAAQRIRMCVRDSDTVARLGGDEFTVILREVGEPCNVERIAGAILEKMAERFELGADIAHISTSIGIAFYPDDARDIKSLLKHADQAMYVAKNRGRNQYCFFIPAMQEAARHRLGLSKDLRSALSTRQLTVYYQPIVELSSNRVCKAEALIRWHHPQRGLIGPAEFIPIAEETGLINTIGNWLFEQAAQQARKWRLSIHDDFQISINKSSVQFRNERENHQAWLEKLTQLQLSGQHIVVEITEGVLLESGNRFQDQLSSFRNAGIQISLDDFGTGYSSLSYLKKYDIDYLKIDQECVNNLSADPANLALCEAIILMAHKLGIRVIAEGIESEAQRQLLKNADCDFGQGFFFAKPLPADLFESRFSEQT</sequence>
<feature type="domain" description="PAS" evidence="2">
    <location>
        <begin position="246"/>
        <end position="308"/>
    </location>
</feature>